<dbReference type="GO" id="GO:0003955">
    <property type="term" value="F:NAD(P)H dehydrogenase (quinone) activity"/>
    <property type="evidence" value="ECO:0007669"/>
    <property type="project" value="TreeGrafter"/>
</dbReference>
<evidence type="ECO:0000259" key="3">
    <source>
        <dbReference type="Pfam" id="PF02525"/>
    </source>
</evidence>
<dbReference type="RefSeq" id="WP_069996625.1">
    <property type="nucleotide sequence ID" value="NZ_FMPG01000002.1"/>
</dbReference>
<dbReference type="InterPro" id="IPR003680">
    <property type="entry name" value="Flavodoxin_fold"/>
</dbReference>
<keyword evidence="6" id="KW-1185">Reference proteome</keyword>
<dbReference type="SUPFAM" id="SSF52218">
    <property type="entry name" value="Flavoproteins"/>
    <property type="match status" value="1"/>
</dbReference>
<dbReference type="Pfam" id="PF02525">
    <property type="entry name" value="Flavodoxin_2"/>
    <property type="match status" value="1"/>
</dbReference>
<proteinExistence type="inferred from homology"/>
<evidence type="ECO:0000313" key="6">
    <source>
        <dbReference type="Proteomes" id="UP000095412"/>
    </source>
</evidence>
<gene>
    <name evidence="4" type="ORF">SAMEA2297795_00986</name>
    <name evidence="5" type="ORF">SAMEA2297796_02507</name>
</gene>
<dbReference type="GO" id="GO:0005829">
    <property type="term" value="C:cytosol"/>
    <property type="evidence" value="ECO:0007669"/>
    <property type="project" value="TreeGrafter"/>
</dbReference>
<feature type="domain" description="Flavodoxin-like fold" evidence="3">
    <location>
        <begin position="16"/>
        <end position="177"/>
    </location>
</feature>
<sequence>MISVIYGGNQSGVCYDLYQNVIQTLPENKFYDINLQQTDMDFFLSNGYHTQLTPQQEKMINQIEASATLIFIYPLYWFNIPPVLKSFIDQTFWPERAFSFKKKQYFKKGLWKGKKVIIIYTQGGPEIFHKLKGNLGYKVMKYPLNLSGIYNISVLHVDNLNRSKTLPEKVNKDVHAVTAKVEKLLDL</sequence>
<dbReference type="PANTHER" id="PTHR10204">
    <property type="entry name" value="NAD P H OXIDOREDUCTASE-RELATED"/>
    <property type="match status" value="1"/>
</dbReference>
<accession>A0A1D4RNW3</accession>
<dbReference type="EMBL" id="FMPG01000002">
    <property type="protein sequence ID" value="SCS68873.1"/>
    <property type="molecule type" value="Genomic_DNA"/>
</dbReference>
<name>A0A1D4RNW3_9STAP</name>
<dbReference type="InterPro" id="IPR051545">
    <property type="entry name" value="NAD(P)H_dehydrogenase_qn"/>
</dbReference>
<comment type="similarity">
    <text evidence="1">Belongs to the NAD(P)H dehydrogenase (quinone) family.</text>
</comment>
<dbReference type="PANTHER" id="PTHR10204:SF34">
    <property type="entry name" value="NAD(P)H DEHYDROGENASE [QUINONE] 1 ISOFORM 1"/>
    <property type="match status" value="1"/>
</dbReference>
<evidence type="ECO:0000313" key="4">
    <source>
        <dbReference type="EMBL" id="SCS68873.1"/>
    </source>
</evidence>
<evidence type="ECO:0000313" key="5">
    <source>
        <dbReference type="EMBL" id="SCT49128.1"/>
    </source>
</evidence>
<evidence type="ECO:0000313" key="7">
    <source>
        <dbReference type="Proteomes" id="UP000095768"/>
    </source>
</evidence>
<dbReference type="Proteomes" id="UP000095768">
    <property type="component" value="Unassembled WGS sequence"/>
</dbReference>
<dbReference type="EMBL" id="FMPI01000030">
    <property type="protein sequence ID" value="SCT49128.1"/>
    <property type="molecule type" value="Genomic_DNA"/>
</dbReference>
<protein>
    <submittedName>
        <fullName evidence="4">Flavodoxin-like fold domain protein</fullName>
    </submittedName>
</protein>
<reference evidence="4 7" key="2">
    <citation type="submission" date="2016-09" db="EMBL/GenBank/DDBJ databases">
        <authorList>
            <consortium name="Pathogen Informatics"/>
        </authorList>
    </citation>
    <scope>NUCLEOTIDE SEQUENCE [LARGE SCALE GENOMIC DNA]</scope>
    <source>
        <strain evidence="4 7">82B</strain>
    </source>
</reference>
<dbReference type="Gene3D" id="3.40.50.360">
    <property type="match status" value="1"/>
</dbReference>
<evidence type="ECO:0000256" key="1">
    <source>
        <dbReference type="ARBA" id="ARBA00006252"/>
    </source>
</evidence>
<dbReference type="Proteomes" id="UP000095412">
    <property type="component" value="Unassembled WGS sequence"/>
</dbReference>
<reference evidence="5 6" key="1">
    <citation type="submission" date="2016-09" db="EMBL/GenBank/DDBJ databases">
        <authorList>
            <consortium name="Pathogen Informatics"/>
            <person name="Sun Q."/>
            <person name="Inoue M."/>
        </authorList>
    </citation>
    <scope>NUCLEOTIDE SEQUENCE [LARGE SCALE GENOMIC DNA]</scope>
    <source>
        <strain evidence="5 6">82C</strain>
    </source>
</reference>
<organism evidence="4 7">
    <name type="scientific">Staphylococcus caeli</name>
    <dbReference type="NCBI Taxonomy" id="2201815"/>
    <lineage>
        <taxon>Bacteria</taxon>
        <taxon>Bacillati</taxon>
        <taxon>Bacillota</taxon>
        <taxon>Bacilli</taxon>
        <taxon>Bacillales</taxon>
        <taxon>Staphylococcaceae</taxon>
        <taxon>Staphylococcus</taxon>
    </lineage>
</organism>
<evidence type="ECO:0000256" key="2">
    <source>
        <dbReference type="ARBA" id="ARBA00023002"/>
    </source>
</evidence>
<keyword evidence="2" id="KW-0560">Oxidoreductase</keyword>
<dbReference type="OrthoDB" id="9798454at2"/>
<dbReference type="AlphaFoldDB" id="A0A1D4RNW3"/>
<dbReference type="InterPro" id="IPR029039">
    <property type="entry name" value="Flavoprotein-like_sf"/>
</dbReference>